<evidence type="ECO:0000256" key="5">
    <source>
        <dbReference type="ARBA" id="ARBA00022989"/>
    </source>
</evidence>
<comment type="subcellular location">
    <subcellularLocation>
        <location evidence="1">Membrane</location>
        <topology evidence="1">Multi-pass membrane protein</topology>
    </subcellularLocation>
</comment>
<dbReference type="GO" id="GO:0042907">
    <property type="term" value="F:xanthine transmembrane transporter activity"/>
    <property type="evidence" value="ECO:0007669"/>
    <property type="project" value="TreeGrafter"/>
</dbReference>
<evidence type="ECO:0000256" key="4">
    <source>
        <dbReference type="ARBA" id="ARBA00022692"/>
    </source>
</evidence>
<dbReference type="NCBIfam" id="NF037981">
    <property type="entry name" value="NCS2_1"/>
    <property type="match status" value="1"/>
</dbReference>
<accession>A0A0U5B0Y5</accession>
<dbReference type="AlphaFoldDB" id="A0A0U5B0Y5"/>
<dbReference type="Proteomes" id="UP000217696">
    <property type="component" value="Chromosome"/>
</dbReference>
<keyword evidence="8" id="KW-1185">Reference proteome</keyword>
<evidence type="ECO:0000256" key="2">
    <source>
        <dbReference type="ARBA" id="ARBA00008821"/>
    </source>
</evidence>
<evidence type="ECO:0000313" key="8">
    <source>
        <dbReference type="Proteomes" id="UP000217696"/>
    </source>
</evidence>
<evidence type="ECO:0000256" key="3">
    <source>
        <dbReference type="ARBA" id="ARBA00022448"/>
    </source>
</evidence>
<dbReference type="OrthoDB" id="5597247at2"/>
<reference evidence="7 8" key="1">
    <citation type="submission" date="2015-12" db="EMBL/GenBank/DDBJ databases">
        <title>Genome sequence of Aneurinibacillus soli.</title>
        <authorList>
            <person name="Lee J.S."/>
            <person name="Lee K.C."/>
            <person name="Kim K.K."/>
            <person name="Lee B.W."/>
        </authorList>
    </citation>
    <scope>NUCLEOTIDE SEQUENCE [LARGE SCALE GENOMIC DNA]</scope>
    <source>
        <strain evidence="7 8">CB4</strain>
    </source>
</reference>
<keyword evidence="5" id="KW-1133">Transmembrane helix</keyword>
<dbReference type="InterPro" id="IPR006043">
    <property type="entry name" value="NCS2"/>
</dbReference>
<name>A0A0U5B0Y5_9BACL</name>
<gene>
    <name evidence="7" type="primary">ywdJ</name>
    <name evidence="7" type="ORF">CB4_03832</name>
</gene>
<evidence type="ECO:0000256" key="1">
    <source>
        <dbReference type="ARBA" id="ARBA00004141"/>
    </source>
</evidence>
<dbReference type="Pfam" id="PF00860">
    <property type="entry name" value="Xan_ur_permease"/>
    <property type="match status" value="1"/>
</dbReference>
<dbReference type="PANTHER" id="PTHR42810:SF1">
    <property type="entry name" value="PURINE PERMEASE YWDJ-RELATED"/>
    <property type="match status" value="1"/>
</dbReference>
<proteinExistence type="inferred from homology"/>
<dbReference type="PANTHER" id="PTHR42810">
    <property type="entry name" value="PURINE PERMEASE C1399.01C-RELATED"/>
    <property type="match status" value="1"/>
</dbReference>
<evidence type="ECO:0000256" key="6">
    <source>
        <dbReference type="ARBA" id="ARBA00023136"/>
    </source>
</evidence>
<keyword evidence="3" id="KW-0813">Transport</keyword>
<keyword evidence="4" id="KW-0812">Transmembrane</keyword>
<protein>
    <submittedName>
        <fullName evidence="7">Putative purine permease YwdJ</fullName>
    </submittedName>
</protein>
<dbReference type="RefSeq" id="WP_096467281.1">
    <property type="nucleotide sequence ID" value="NZ_AP017312.1"/>
</dbReference>
<organism evidence="7 8">
    <name type="scientific">Aneurinibacillus soli</name>
    <dbReference type="NCBI Taxonomy" id="1500254"/>
    <lineage>
        <taxon>Bacteria</taxon>
        <taxon>Bacillati</taxon>
        <taxon>Bacillota</taxon>
        <taxon>Bacilli</taxon>
        <taxon>Bacillales</taxon>
        <taxon>Paenibacillaceae</taxon>
        <taxon>Aneurinibacillus group</taxon>
        <taxon>Aneurinibacillus</taxon>
    </lineage>
</organism>
<keyword evidence="6" id="KW-0472">Membrane</keyword>
<comment type="similarity">
    <text evidence="2">Belongs to the nucleobase:cation symporter-2 (NCS2) (TC 2.A.40) family.</text>
</comment>
<dbReference type="GO" id="GO:0005886">
    <property type="term" value="C:plasma membrane"/>
    <property type="evidence" value="ECO:0007669"/>
    <property type="project" value="TreeGrafter"/>
</dbReference>
<evidence type="ECO:0000313" key="7">
    <source>
        <dbReference type="EMBL" id="BAU29621.1"/>
    </source>
</evidence>
<dbReference type="KEGG" id="asoc:CB4_03832"/>
<dbReference type="EMBL" id="AP017312">
    <property type="protein sequence ID" value="BAU29621.1"/>
    <property type="molecule type" value="Genomic_DNA"/>
</dbReference>
<sequence length="448" mass="48096">MEAQQEKKASTNIYELNDRPPLSVTITAALQWFFVILSSSLVVPLVVGQAYGLGSADIGVFMQQTFFLIGLASILQVLFGHRLPLTEGPAGMWWGIFIILANLGMAAGKSPQDIGRSLEMGLIITGIMLVGLGVTGIIGKIQKLFTPLVTGGYILLLAVSLSSSLMKGLLGIGYTPGQTGIPPKIALVSIGLVVFTFMMIRSKHKYIRSFAILISMLVGWLVYGLLGWTKPLPEMHGLVSLPTPFFWGTPEFDLGTILISMLTGLILLTNLVASIVVVGKVVHVQAGEAEYRRGGIFTGLAHMLSGTFGIVGLVPLSITAGVIQVTRIASRLPFLTACGLFMLLGMLPQVSRVLSGLPAPVGYAVSFVSFTQLIGFGLQDLGKVTWNERTIMIIGFGLLTGIGIMFVPPEAMMTLPPFVSYIFGNGLVMGVLLIIFLEQIVLREKRKL</sequence>